<protein>
    <recommendedName>
        <fullName evidence="1">NmrA-like domain-containing protein</fullName>
    </recommendedName>
</protein>
<dbReference type="InterPro" id="IPR036291">
    <property type="entry name" value="NAD(P)-bd_dom_sf"/>
</dbReference>
<dbReference type="Proteomes" id="UP001140091">
    <property type="component" value="Unassembled WGS sequence"/>
</dbReference>
<dbReference type="OrthoDB" id="300709at2759"/>
<evidence type="ECO:0000313" key="2">
    <source>
        <dbReference type="EMBL" id="KAJ2921699.1"/>
    </source>
</evidence>
<accession>A0A9W8MAN5</accession>
<dbReference type="Gene3D" id="3.40.50.720">
    <property type="entry name" value="NAD(P)-binding Rossmann-like Domain"/>
    <property type="match status" value="1"/>
</dbReference>
<feature type="non-terminal residue" evidence="2">
    <location>
        <position position="1"/>
    </location>
</feature>
<dbReference type="InterPro" id="IPR008030">
    <property type="entry name" value="NmrA-like"/>
</dbReference>
<dbReference type="SUPFAM" id="SSF51735">
    <property type="entry name" value="NAD(P)-binding Rossmann-fold domains"/>
    <property type="match status" value="1"/>
</dbReference>
<organism evidence="2 3">
    <name type="scientific">Candolleomyces eurysporus</name>
    <dbReference type="NCBI Taxonomy" id="2828524"/>
    <lineage>
        <taxon>Eukaryota</taxon>
        <taxon>Fungi</taxon>
        <taxon>Dikarya</taxon>
        <taxon>Basidiomycota</taxon>
        <taxon>Agaricomycotina</taxon>
        <taxon>Agaricomycetes</taxon>
        <taxon>Agaricomycetidae</taxon>
        <taxon>Agaricales</taxon>
        <taxon>Agaricineae</taxon>
        <taxon>Psathyrellaceae</taxon>
        <taxon>Candolleomyces</taxon>
    </lineage>
</organism>
<evidence type="ECO:0000313" key="3">
    <source>
        <dbReference type="Proteomes" id="UP001140091"/>
    </source>
</evidence>
<dbReference type="Pfam" id="PF05368">
    <property type="entry name" value="NmrA"/>
    <property type="match status" value="1"/>
</dbReference>
<gene>
    <name evidence="2" type="ORF">H1R20_g15394</name>
</gene>
<sequence>MGIPLPGKKPKTILIVGATVLSQVHPLRITFTRDPTSRHAKELEAIGAELFQGSFYDMNAAKQFMSGCYGAFVNTDTYTVGEEREIWAATKLYEFARCTPSMRHWIWSNLDSGSKLANYDPRYKTEHHDAKGIIN</sequence>
<dbReference type="AlphaFoldDB" id="A0A9W8MAN5"/>
<keyword evidence="3" id="KW-1185">Reference proteome</keyword>
<comment type="caution">
    <text evidence="2">The sequence shown here is derived from an EMBL/GenBank/DDBJ whole genome shotgun (WGS) entry which is preliminary data.</text>
</comment>
<feature type="domain" description="NmrA-like" evidence="1">
    <location>
        <begin position="20"/>
        <end position="131"/>
    </location>
</feature>
<reference evidence="2" key="1">
    <citation type="submission" date="2022-06" db="EMBL/GenBank/DDBJ databases">
        <title>Genome Sequence of Candolleomyces eurysporus.</title>
        <authorList>
            <person name="Buettner E."/>
        </authorList>
    </citation>
    <scope>NUCLEOTIDE SEQUENCE</scope>
    <source>
        <strain evidence="2">VTCC 930004</strain>
    </source>
</reference>
<dbReference type="EMBL" id="JANBPK010001560">
    <property type="protein sequence ID" value="KAJ2921699.1"/>
    <property type="molecule type" value="Genomic_DNA"/>
</dbReference>
<evidence type="ECO:0000259" key="1">
    <source>
        <dbReference type="Pfam" id="PF05368"/>
    </source>
</evidence>
<proteinExistence type="predicted"/>
<name>A0A9W8MAN5_9AGAR</name>